<proteinExistence type="predicted"/>
<protein>
    <recommendedName>
        <fullName evidence="5">Lipoprotein</fullName>
    </recommendedName>
</protein>
<evidence type="ECO:0000313" key="4">
    <source>
        <dbReference type="Proteomes" id="UP000189627"/>
    </source>
</evidence>
<dbReference type="PROSITE" id="PS51257">
    <property type="entry name" value="PROKAR_LIPOPROTEIN"/>
    <property type="match status" value="1"/>
</dbReference>
<feature type="compositionally biased region" description="Basic and acidic residues" evidence="1">
    <location>
        <begin position="38"/>
        <end position="64"/>
    </location>
</feature>
<dbReference type="AlphaFoldDB" id="A0A1U9USD2"/>
<reference evidence="4" key="1">
    <citation type="submission" date="2017-02" db="EMBL/GenBank/DDBJ databases">
        <title>Complete genome sequence of Cupriavidus necator strain NH9, a 3-chlorobenzoate degrader.</title>
        <authorList>
            <person name="Moriuchi R."/>
            <person name="Dohra H."/>
            <person name="Ogawa N."/>
        </authorList>
    </citation>
    <scope>NUCLEOTIDE SEQUENCE [LARGE SCALE GENOMIC DNA]</scope>
    <source>
        <strain evidence="4">NH9</strain>
    </source>
</reference>
<evidence type="ECO:0008006" key="5">
    <source>
        <dbReference type="Google" id="ProtNLM"/>
    </source>
</evidence>
<dbReference type="KEGG" id="cuh:BJN34_14330"/>
<feature type="region of interest" description="Disordered" evidence="1">
    <location>
        <begin position="29"/>
        <end position="70"/>
    </location>
</feature>
<dbReference type="Proteomes" id="UP000189627">
    <property type="component" value="Chromosome 1"/>
</dbReference>
<evidence type="ECO:0000256" key="1">
    <source>
        <dbReference type="SAM" id="MobiDB-lite"/>
    </source>
</evidence>
<name>A0A1U9USD2_CUPNE</name>
<evidence type="ECO:0000256" key="2">
    <source>
        <dbReference type="SAM" id="SignalP"/>
    </source>
</evidence>
<organism evidence="3 4">
    <name type="scientific">Cupriavidus necator</name>
    <name type="common">Alcaligenes eutrophus</name>
    <name type="synonym">Ralstonia eutropha</name>
    <dbReference type="NCBI Taxonomy" id="106590"/>
    <lineage>
        <taxon>Bacteria</taxon>
        <taxon>Pseudomonadati</taxon>
        <taxon>Pseudomonadota</taxon>
        <taxon>Betaproteobacteria</taxon>
        <taxon>Burkholderiales</taxon>
        <taxon>Burkholderiaceae</taxon>
        <taxon>Cupriavidus</taxon>
    </lineage>
</organism>
<feature type="chain" id="PRO_5012188810" description="Lipoprotein" evidence="2">
    <location>
        <begin position="22"/>
        <end position="70"/>
    </location>
</feature>
<accession>A0A1U9USD2</accession>
<dbReference type="RefSeq" id="WP_078197207.1">
    <property type="nucleotide sequence ID" value="NZ_CP017757.2"/>
</dbReference>
<gene>
    <name evidence="3" type="ORF">BJN34_14330</name>
</gene>
<dbReference type="EMBL" id="CP017757">
    <property type="protein sequence ID" value="AQV95055.1"/>
    <property type="molecule type" value="Genomic_DNA"/>
</dbReference>
<evidence type="ECO:0000313" key="3">
    <source>
        <dbReference type="EMBL" id="AQV95055.1"/>
    </source>
</evidence>
<sequence length="70" mass="7586">MKPKLVLLAASIALLSGCVVAPYGDGHRGGGGYYGGDGRGDHDRDHGDRDRGDHRDYGGDRDRWQGGQRY</sequence>
<keyword evidence="2" id="KW-0732">Signal</keyword>
<feature type="signal peptide" evidence="2">
    <location>
        <begin position="1"/>
        <end position="21"/>
    </location>
</feature>